<keyword evidence="5" id="KW-1185">Reference proteome</keyword>
<feature type="modified residue" description="Phosphohistidine" evidence="2">
    <location>
        <position position="57"/>
    </location>
</feature>
<evidence type="ECO:0000259" key="3">
    <source>
        <dbReference type="PROSITE" id="PS50894"/>
    </source>
</evidence>
<sequence>MSDSPLDHAVLSALHEVMEEEFVVLLDTFLADSQERLRQIRQALADGDSQAMRLAAHSFKGSCSNMGAPLLAGLCKQLEDLAQRGQLASAPALVEQIEAAFLVVHDLLQDERRGLTR</sequence>
<dbReference type="KEGG" id="pfuw:KF707C_40040"/>
<dbReference type="Pfam" id="PF01627">
    <property type="entry name" value="Hpt"/>
    <property type="match status" value="1"/>
</dbReference>
<dbReference type="SMART" id="SM00073">
    <property type="entry name" value="HPT"/>
    <property type="match status" value="1"/>
</dbReference>
<evidence type="ECO:0000313" key="4">
    <source>
        <dbReference type="EMBL" id="BAU75692.1"/>
    </source>
</evidence>
<dbReference type="Gene3D" id="1.20.120.160">
    <property type="entry name" value="HPT domain"/>
    <property type="match status" value="1"/>
</dbReference>
<proteinExistence type="predicted"/>
<dbReference type="PROSITE" id="PS50894">
    <property type="entry name" value="HPT"/>
    <property type="match status" value="1"/>
</dbReference>
<name>A0AAD1C2Q2_METFU</name>
<evidence type="ECO:0000313" key="5">
    <source>
        <dbReference type="Proteomes" id="UP000218554"/>
    </source>
</evidence>
<protein>
    <submittedName>
        <fullName evidence="4">Hpt domain protein</fullName>
    </submittedName>
</protein>
<dbReference type="GO" id="GO:0000160">
    <property type="term" value="P:phosphorelay signal transduction system"/>
    <property type="evidence" value="ECO:0007669"/>
    <property type="project" value="UniProtKB-KW"/>
</dbReference>
<keyword evidence="2" id="KW-0597">Phosphoprotein</keyword>
<keyword evidence="1" id="KW-0902">Two-component regulatory system</keyword>
<dbReference type="GO" id="GO:0004672">
    <property type="term" value="F:protein kinase activity"/>
    <property type="evidence" value="ECO:0007669"/>
    <property type="project" value="UniProtKB-ARBA"/>
</dbReference>
<dbReference type="RefSeq" id="WP_003456999.1">
    <property type="nucleotide sequence ID" value="NZ_AJMR01000230.1"/>
</dbReference>
<dbReference type="Proteomes" id="UP000218554">
    <property type="component" value="Chromosome"/>
</dbReference>
<feature type="domain" description="HPt" evidence="3">
    <location>
        <begin position="18"/>
        <end position="111"/>
    </location>
</feature>
<dbReference type="CDD" id="cd00088">
    <property type="entry name" value="HPT"/>
    <property type="match status" value="1"/>
</dbReference>
<dbReference type="AlphaFoldDB" id="A0AAD1C2Q2"/>
<reference evidence="5" key="1">
    <citation type="submission" date="2015-05" db="EMBL/GenBank/DDBJ databases">
        <title>Draft genome sequencing of a biphenyl-degrading bacterium, Pseudomonas balearica KF707 (=NBRC110670).</title>
        <authorList>
            <person name="Kimura N."/>
            <person name="Hirose J."/>
            <person name="Watanabe T."/>
            <person name="Suenaga H."/>
            <person name="Fujihara H."/>
            <person name="Noguchi M."/>
            <person name="Hashimoto M."/>
            <person name="Shimodaira J."/>
            <person name="Tsuchikane K."/>
            <person name="Hosoyama A."/>
            <person name="Yamazoe A."/>
            <person name="Fujita N."/>
            <person name="Furukawa K."/>
        </authorList>
    </citation>
    <scope>NUCLEOTIDE SEQUENCE [LARGE SCALE GENOMIC DNA]</scope>
    <source>
        <strain evidence="5">DSM 10086 / NBRC 110670 / KF707</strain>
    </source>
</reference>
<organism evidence="4 5">
    <name type="scientific">Metapseudomonas furukawaii</name>
    <name type="common">Pseudomonas furukawaii</name>
    <dbReference type="NCBI Taxonomy" id="1149133"/>
    <lineage>
        <taxon>Bacteria</taxon>
        <taxon>Pseudomonadati</taxon>
        <taxon>Pseudomonadota</taxon>
        <taxon>Gammaproteobacteria</taxon>
        <taxon>Pseudomonadales</taxon>
        <taxon>Pseudomonadaceae</taxon>
        <taxon>Metapseudomonas</taxon>
    </lineage>
</organism>
<evidence type="ECO:0000256" key="2">
    <source>
        <dbReference type="PROSITE-ProRule" id="PRU00110"/>
    </source>
</evidence>
<accession>A0AAD1C2Q2</accession>
<dbReference type="InterPro" id="IPR008207">
    <property type="entry name" value="Sig_transdc_His_kin_Hpt_dom"/>
</dbReference>
<dbReference type="EMBL" id="AP014862">
    <property type="protein sequence ID" value="BAU75692.1"/>
    <property type="molecule type" value="Genomic_DNA"/>
</dbReference>
<dbReference type="SUPFAM" id="SSF47226">
    <property type="entry name" value="Histidine-containing phosphotransfer domain, HPT domain"/>
    <property type="match status" value="1"/>
</dbReference>
<reference evidence="4 5" key="2">
    <citation type="journal article" date="2017" name="Int. J. Syst. Evol. Microbiol.">
        <title>Pseudomonas furukawaii sp. nov., a polychlorinated biphenyl-degrading bacterium isolated from biphenyl-contaminated soil in Japan.</title>
        <authorList>
            <person name="Kimura N."/>
            <person name="Watanabe T."/>
            <person name="Suenaga H."/>
            <person name="Fujihara H."/>
            <person name="Futagami T."/>
            <person name="Goto M."/>
            <person name="Hanada S."/>
            <person name="Hirose J."/>
        </authorList>
    </citation>
    <scope>NUCLEOTIDE SEQUENCE [LARGE SCALE GENOMIC DNA]</scope>
    <source>
        <strain evidence="5">DSM 10086 / NBRC 110670 / KF707</strain>
    </source>
</reference>
<gene>
    <name evidence="4" type="ORF">KF707C_40040</name>
</gene>
<evidence type="ECO:0000256" key="1">
    <source>
        <dbReference type="ARBA" id="ARBA00023012"/>
    </source>
</evidence>
<dbReference type="InterPro" id="IPR036641">
    <property type="entry name" value="HPT_dom_sf"/>
</dbReference>